<sequence>MMLRWQNASSFQSCNLLHSTSSTRRLHTMAEKPPRSETASEPDSAPEVIQEVDRDVEKETTFPSTTQHASEPDIVDWEGEDDPATPMNWTNMRKFKNISVICYCTFLTPLGSTMFAPAIGQVMATYNSSNPLLASFVVSVWILGYFFGPLFLGPLSELYGRLPVYVVCNILFTVFNVGSALSPSLPALVIFRFLAGTFGGCPITIGAGTFGDLIRPRSRGKIVAIWSLGPIMGPILGPIAGGYLGEGAGWRWICWTLAIASGVGAVASIIFQEETYPPILLARKTAKLVKETGNTNLRAETDLNANRTPSQIFGRAIIRPVKLLFLSPTISILSFYVGVVYGFMYLLFTTFPLVFQVQYGFDTGEIGLTYIGLGIGSILGLGIAGVVTDKIYRKKALEGPVKPEYRIVPLIPMAYFIPVGLFIYGWTTHFKTHWIAPEIGTVFVGIGINVLMMCVSTYFIDANPRFEASANAACTAVRSLIGALVPLFGRSMYEVLGLGWGNSLLGFLTLAMAPLPYIFFKIGERIRTNPRFRPKM</sequence>
<comment type="similarity">
    <text evidence="2">Belongs to the major facilitator superfamily.</text>
</comment>
<dbReference type="InterPro" id="IPR020846">
    <property type="entry name" value="MFS_dom"/>
</dbReference>
<evidence type="ECO:0000256" key="3">
    <source>
        <dbReference type="ARBA" id="ARBA00022692"/>
    </source>
</evidence>
<reference evidence="9" key="1">
    <citation type="journal article" date="2021" name="Nat. Commun.">
        <title>Genetic determinants of endophytism in the Arabidopsis root mycobiome.</title>
        <authorList>
            <person name="Mesny F."/>
            <person name="Miyauchi S."/>
            <person name="Thiergart T."/>
            <person name="Pickel B."/>
            <person name="Atanasova L."/>
            <person name="Karlsson M."/>
            <person name="Huettel B."/>
            <person name="Barry K.W."/>
            <person name="Haridas S."/>
            <person name="Chen C."/>
            <person name="Bauer D."/>
            <person name="Andreopoulos W."/>
            <person name="Pangilinan J."/>
            <person name="LaButti K."/>
            <person name="Riley R."/>
            <person name="Lipzen A."/>
            <person name="Clum A."/>
            <person name="Drula E."/>
            <person name="Henrissat B."/>
            <person name="Kohler A."/>
            <person name="Grigoriev I.V."/>
            <person name="Martin F.M."/>
            <person name="Hacquard S."/>
        </authorList>
    </citation>
    <scope>NUCLEOTIDE SEQUENCE</scope>
    <source>
        <strain evidence="9">MPI-SDFR-AT-0120</strain>
    </source>
</reference>
<dbReference type="Proteomes" id="UP000813461">
    <property type="component" value="Unassembled WGS sequence"/>
</dbReference>
<feature type="transmembrane region" description="Helical" evidence="7">
    <location>
        <begin position="439"/>
        <end position="460"/>
    </location>
</feature>
<feature type="region of interest" description="Disordered" evidence="6">
    <location>
        <begin position="22"/>
        <end position="80"/>
    </location>
</feature>
<comment type="subcellular location">
    <subcellularLocation>
        <location evidence="1">Membrane</location>
        <topology evidence="1">Multi-pass membrane protein</topology>
    </subcellularLocation>
</comment>
<dbReference type="PANTHER" id="PTHR23502">
    <property type="entry name" value="MAJOR FACILITATOR SUPERFAMILY"/>
    <property type="match status" value="1"/>
</dbReference>
<dbReference type="SUPFAM" id="SSF103473">
    <property type="entry name" value="MFS general substrate transporter"/>
    <property type="match status" value="1"/>
</dbReference>
<accession>A0A8K0VXD2</accession>
<evidence type="ECO:0000259" key="8">
    <source>
        <dbReference type="PROSITE" id="PS50850"/>
    </source>
</evidence>
<feature type="transmembrane region" description="Helical" evidence="7">
    <location>
        <begin position="189"/>
        <end position="210"/>
    </location>
</feature>
<keyword evidence="5 7" id="KW-0472">Membrane</keyword>
<gene>
    <name evidence="9" type="ORF">FB567DRAFT_90514</name>
</gene>
<feature type="transmembrane region" description="Helical" evidence="7">
    <location>
        <begin position="250"/>
        <end position="271"/>
    </location>
</feature>
<dbReference type="FunFam" id="1.20.1250.20:FF:000011">
    <property type="entry name" value="MFS multidrug transporter, putative"/>
    <property type="match status" value="1"/>
</dbReference>
<feature type="transmembrane region" description="Helical" evidence="7">
    <location>
        <begin position="407"/>
        <end position="427"/>
    </location>
</feature>
<keyword evidence="10" id="KW-1185">Reference proteome</keyword>
<evidence type="ECO:0000256" key="2">
    <source>
        <dbReference type="ARBA" id="ARBA00008335"/>
    </source>
</evidence>
<feature type="domain" description="Major facilitator superfamily (MFS) profile" evidence="8">
    <location>
        <begin position="97"/>
        <end position="526"/>
    </location>
</feature>
<comment type="caution">
    <text evidence="9">The sequence shown here is derived from an EMBL/GenBank/DDBJ whole genome shotgun (WGS) entry which is preliminary data.</text>
</comment>
<dbReference type="InterPro" id="IPR011701">
    <property type="entry name" value="MFS"/>
</dbReference>
<name>A0A8K0VXD2_9PLEO</name>
<dbReference type="OrthoDB" id="5296287at2759"/>
<feature type="transmembrane region" description="Helical" evidence="7">
    <location>
        <begin position="368"/>
        <end position="387"/>
    </location>
</feature>
<dbReference type="AlphaFoldDB" id="A0A8K0VXD2"/>
<feature type="transmembrane region" description="Helical" evidence="7">
    <location>
        <begin position="472"/>
        <end position="493"/>
    </location>
</feature>
<evidence type="ECO:0000256" key="1">
    <source>
        <dbReference type="ARBA" id="ARBA00004141"/>
    </source>
</evidence>
<dbReference type="Pfam" id="PF07690">
    <property type="entry name" value="MFS_1"/>
    <property type="match status" value="1"/>
</dbReference>
<dbReference type="InterPro" id="IPR036259">
    <property type="entry name" value="MFS_trans_sf"/>
</dbReference>
<feature type="transmembrane region" description="Helical" evidence="7">
    <location>
        <begin position="222"/>
        <end position="244"/>
    </location>
</feature>
<evidence type="ECO:0000313" key="10">
    <source>
        <dbReference type="Proteomes" id="UP000813461"/>
    </source>
</evidence>
<keyword evidence="4 7" id="KW-1133">Transmembrane helix</keyword>
<dbReference type="CDD" id="cd17323">
    <property type="entry name" value="MFS_Tpo1_MDR_like"/>
    <property type="match status" value="1"/>
</dbReference>
<feature type="transmembrane region" description="Helical" evidence="7">
    <location>
        <begin position="499"/>
        <end position="520"/>
    </location>
</feature>
<evidence type="ECO:0000313" key="9">
    <source>
        <dbReference type="EMBL" id="KAH7083706.1"/>
    </source>
</evidence>
<evidence type="ECO:0000256" key="5">
    <source>
        <dbReference type="ARBA" id="ARBA00023136"/>
    </source>
</evidence>
<protein>
    <submittedName>
        <fullName evidence="9">Benomyl/methotrexate resistance protein</fullName>
    </submittedName>
</protein>
<dbReference type="GO" id="GO:0022857">
    <property type="term" value="F:transmembrane transporter activity"/>
    <property type="evidence" value="ECO:0007669"/>
    <property type="project" value="InterPro"/>
</dbReference>
<keyword evidence="3 7" id="KW-0812">Transmembrane</keyword>
<dbReference type="PROSITE" id="PS50850">
    <property type="entry name" value="MFS"/>
    <property type="match status" value="1"/>
</dbReference>
<dbReference type="PANTHER" id="PTHR23502:SF68">
    <property type="entry name" value="MULTIDRUG TRANSPORTER, PUTATIVE (AFU_ORTHOLOGUE AFUA_3G01120)-RELATED"/>
    <property type="match status" value="1"/>
</dbReference>
<feature type="transmembrane region" description="Helical" evidence="7">
    <location>
        <begin position="100"/>
        <end position="120"/>
    </location>
</feature>
<feature type="compositionally biased region" description="Basic and acidic residues" evidence="6">
    <location>
        <begin position="51"/>
        <end position="60"/>
    </location>
</feature>
<evidence type="ECO:0000256" key="4">
    <source>
        <dbReference type="ARBA" id="ARBA00022989"/>
    </source>
</evidence>
<dbReference type="Gene3D" id="1.20.1250.20">
    <property type="entry name" value="MFS general substrate transporter like domains"/>
    <property type="match status" value="1"/>
</dbReference>
<proteinExistence type="inferred from homology"/>
<dbReference type="EMBL" id="JAGMVJ010000013">
    <property type="protein sequence ID" value="KAH7083706.1"/>
    <property type="molecule type" value="Genomic_DNA"/>
</dbReference>
<feature type="transmembrane region" description="Helical" evidence="7">
    <location>
        <begin position="132"/>
        <end position="152"/>
    </location>
</feature>
<evidence type="ECO:0000256" key="6">
    <source>
        <dbReference type="SAM" id="MobiDB-lite"/>
    </source>
</evidence>
<dbReference type="GO" id="GO:0016020">
    <property type="term" value="C:membrane"/>
    <property type="evidence" value="ECO:0007669"/>
    <property type="project" value="UniProtKB-SubCell"/>
</dbReference>
<evidence type="ECO:0000256" key="7">
    <source>
        <dbReference type="SAM" id="Phobius"/>
    </source>
</evidence>
<feature type="transmembrane region" description="Helical" evidence="7">
    <location>
        <begin position="323"/>
        <end position="348"/>
    </location>
</feature>
<organism evidence="9 10">
    <name type="scientific">Paraphoma chrysanthemicola</name>
    <dbReference type="NCBI Taxonomy" id="798071"/>
    <lineage>
        <taxon>Eukaryota</taxon>
        <taxon>Fungi</taxon>
        <taxon>Dikarya</taxon>
        <taxon>Ascomycota</taxon>
        <taxon>Pezizomycotina</taxon>
        <taxon>Dothideomycetes</taxon>
        <taxon>Pleosporomycetidae</taxon>
        <taxon>Pleosporales</taxon>
        <taxon>Pleosporineae</taxon>
        <taxon>Phaeosphaeriaceae</taxon>
        <taxon>Paraphoma</taxon>
    </lineage>
</organism>
<feature type="transmembrane region" description="Helical" evidence="7">
    <location>
        <begin position="164"/>
        <end position="183"/>
    </location>
</feature>